<dbReference type="GO" id="GO:0005886">
    <property type="term" value="C:plasma membrane"/>
    <property type="evidence" value="ECO:0007669"/>
    <property type="project" value="TreeGrafter"/>
</dbReference>
<evidence type="ECO:0000256" key="2">
    <source>
        <dbReference type="SAM" id="Phobius"/>
    </source>
</evidence>
<evidence type="ECO:0000313" key="5">
    <source>
        <dbReference type="Proteomes" id="UP000245081"/>
    </source>
</evidence>
<evidence type="ECO:0000313" key="4">
    <source>
        <dbReference type="EMBL" id="GBG13148.1"/>
    </source>
</evidence>
<comment type="caution">
    <text evidence="4">The sequence shown here is derived from an EMBL/GenBank/DDBJ whole genome shotgun (WGS) entry which is preliminary data.</text>
</comment>
<dbReference type="PANTHER" id="PTHR30487">
    <property type="entry name" value="TYPE 4 PREPILIN-LIKE PROTEINS LEADER PEPTIDE-PROCESSING ENZYME"/>
    <property type="match status" value="1"/>
</dbReference>
<dbReference type="Proteomes" id="UP000245081">
    <property type="component" value="Unassembled WGS sequence"/>
</dbReference>
<sequence>MDYAIAQQLAAALLASLGLLLFIATWIDLKSHRIPNALVLLGILIGVLGNGLAPAGFGFNSEVLPGGLGWWMAFKGMGYGLMMMLPFYVLRAMGAGDVKLMAMVGAYVGPGTVIGVVVSTFVIGGIMALVVAARSGELNRVLENVRWALFGFMMKSSTGQITNMSEGTATSQIKLPYALAISLGTLWWLAWQRMSG</sequence>
<dbReference type="InterPro" id="IPR050882">
    <property type="entry name" value="Prepilin_peptidase/N-MTase"/>
</dbReference>
<reference evidence="4 5" key="1">
    <citation type="journal article" date="2018" name="Environ. Microbiol.">
        <title>Isolation and genomic characterization of Novimethylophilus kurashikiensis gen. nov. sp. nov., a new lanthanide-dependent methylotrophic species of Methylophilaceae.</title>
        <authorList>
            <person name="Lv H."/>
            <person name="Sahin N."/>
            <person name="Tani A."/>
        </authorList>
    </citation>
    <scope>NUCLEOTIDE SEQUENCE [LARGE SCALE GENOMIC DNA]</scope>
    <source>
        <strain evidence="4 5">La2-4</strain>
    </source>
</reference>
<evidence type="ECO:0000259" key="3">
    <source>
        <dbReference type="Pfam" id="PF01478"/>
    </source>
</evidence>
<dbReference type="Gene3D" id="1.20.120.1220">
    <property type="match status" value="1"/>
</dbReference>
<feature type="domain" description="Prepilin type IV endopeptidase peptidase" evidence="3">
    <location>
        <begin position="17"/>
        <end position="129"/>
    </location>
</feature>
<dbReference type="PANTHER" id="PTHR30487:SF0">
    <property type="entry name" value="PREPILIN LEADER PEPTIDASE_N-METHYLTRANSFERASE-RELATED"/>
    <property type="match status" value="1"/>
</dbReference>
<keyword evidence="2" id="KW-0472">Membrane</keyword>
<gene>
    <name evidence="4" type="primary">cpaA</name>
    <name evidence="4" type="ORF">NMK_0686</name>
</gene>
<organism evidence="4 5">
    <name type="scientific">Novimethylophilus kurashikiensis</name>
    <dbReference type="NCBI Taxonomy" id="1825523"/>
    <lineage>
        <taxon>Bacteria</taxon>
        <taxon>Pseudomonadati</taxon>
        <taxon>Pseudomonadota</taxon>
        <taxon>Betaproteobacteria</taxon>
        <taxon>Nitrosomonadales</taxon>
        <taxon>Methylophilaceae</taxon>
        <taxon>Novimethylophilus</taxon>
    </lineage>
</organism>
<feature type="transmembrane region" description="Helical" evidence="2">
    <location>
        <begin position="38"/>
        <end position="57"/>
    </location>
</feature>
<dbReference type="Pfam" id="PF01478">
    <property type="entry name" value="Peptidase_A24"/>
    <property type="match status" value="1"/>
</dbReference>
<keyword evidence="4" id="KW-0378">Hydrolase</keyword>
<keyword evidence="2" id="KW-0812">Transmembrane</keyword>
<feature type="transmembrane region" description="Helical" evidence="2">
    <location>
        <begin position="102"/>
        <end position="133"/>
    </location>
</feature>
<feature type="transmembrane region" description="Helical" evidence="2">
    <location>
        <begin position="173"/>
        <end position="191"/>
    </location>
</feature>
<dbReference type="GO" id="GO:0006465">
    <property type="term" value="P:signal peptide processing"/>
    <property type="evidence" value="ECO:0007669"/>
    <property type="project" value="TreeGrafter"/>
</dbReference>
<proteinExistence type="inferred from homology"/>
<evidence type="ECO:0000256" key="1">
    <source>
        <dbReference type="ARBA" id="ARBA00005801"/>
    </source>
</evidence>
<feature type="transmembrane region" description="Helical" evidence="2">
    <location>
        <begin position="69"/>
        <end position="90"/>
    </location>
</feature>
<feature type="transmembrane region" description="Helical" evidence="2">
    <location>
        <begin position="6"/>
        <end position="26"/>
    </location>
</feature>
<dbReference type="EMBL" id="BDOQ01000002">
    <property type="protein sequence ID" value="GBG13148.1"/>
    <property type="molecule type" value="Genomic_DNA"/>
</dbReference>
<dbReference type="AlphaFoldDB" id="A0A2R5F6E6"/>
<dbReference type="GO" id="GO:0004190">
    <property type="term" value="F:aspartic-type endopeptidase activity"/>
    <property type="evidence" value="ECO:0007669"/>
    <property type="project" value="UniProtKB-EC"/>
</dbReference>
<comment type="similarity">
    <text evidence="1">Belongs to the peptidase A24 family.</text>
</comment>
<dbReference type="InterPro" id="IPR000045">
    <property type="entry name" value="Prepilin_IV_endopep_pep"/>
</dbReference>
<accession>A0A2R5F6E6</accession>
<dbReference type="RefSeq" id="WP_181376153.1">
    <property type="nucleotide sequence ID" value="NZ_BDOQ01000002.1"/>
</dbReference>
<keyword evidence="2" id="KW-1133">Transmembrane helix</keyword>
<protein>
    <submittedName>
        <fullName evidence="4">Prepilin peptidase CpaA</fullName>
        <ecNumber evidence="4">3.4.23.43</ecNumber>
    </submittedName>
</protein>
<keyword evidence="5" id="KW-1185">Reference proteome</keyword>
<name>A0A2R5F6E6_9PROT</name>
<dbReference type="EC" id="3.4.23.43" evidence="4"/>